<accession>A0A6S6S601</accession>
<comment type="subcellular location">
    <subcellularLocation>
        <location evidence="1">Cell membrane</location>
        <topology evidence="1">Multi-pass membrane protein</topology>
    </subcellularLocation>
</comment>
<gene>
    <name evidence="7" type="ORF">HELGO_WM9906</name>
</gene>
<dbReference type="PANTHER" id="PTHR33529">
    <property type="entry name" value="SLR0882 PROTEIN-RELATED"/>
    <property type="match status" value="1"/>
</dbReference>
<evidence type="ECO:0000256" key="6">
    <source>
        <dbReference type="SAM" id="Phobius"/>
    </source>
</evidence>
<reference evidence="7" key="1">
    <citation type="submission" date="2020-01" db="EMBL/GenBank/DDBJ databases">
        <authorList>
            <person name="Meier V. D."/>
            <person name="Meier V D."/>
        </authorList>
    </citation>
    <scope>NUCLEOTIDE SEQUENCE</scope>
    <source>
        <strain evidence="7">HLG_WM_MAG_05</strain>
    </source>
</reference>
<evidence type="ECO:0000256" key="2">
    <source>
        <dbReference type="ARBA" id="ARBA00022475"/>
    </source>
</evidence>
<organism evidence="7">
    <name type="scientific">uncultured Sulfurovum sp</name>
    <dbReference type="NCBI Taxonomy" id="269237"/>
    <lineage>
        <taxon>Bacteria</taxon>
        <taxon>Pseudomonadati</taxon>
        <taxon>Campylobacterota</taxon>
        <taxon>Epsilonproteobacteria</taxon>
        <taxon>Campylobacterales</taxon>
        <taxon>Sulfurovaceae</taxon>
        <taxon>Sulfurovum</taxon>
        <taxon>environmental samples</taxon>
    </lineage>
</organism>
<dbReference type="GO" id="GO:0015920">
    <property type="term" value="P:lipopolysaccharide transport"/>
    <property type="evidence" value="ECO:0007669"/>
    <property type="project" value="TreeGrafter"/>
</dbReference>
<dbReference type="EMBL" id="CACVAU010000001">
    <property type="protein sequence ID" value="CAA6800372.1"/>
    <property type="molecule type" value="Genomic_DNA"/>
</dbReference>
<dbReference type="AlphaFoldDB" id="A0A6S6S601"/>
<evidence type="ECO:0008006" key="8">
    <source>
        <dbReference type="Google" id="ProtNLM"/>
    </source>
</evidence>
<evidence type="ECO:0000256" key="3">
    <source>
        <dbReference type="ARBA" id="ARBA00022692"/>
    </source>
</evidence>
<dbReference type="GO" id="GO:0043190">
    <property type="term" value="C:ATP-binding cassette (ABC) transporter complex"/>
    <property type="evidence" value="ECO:0007669"/>
    <property type="project" value="TreeGrafter"/>
</dbReference>
<protein>
    <recommendedName>
        <fullName evidence="8">Permease YjgP/YjgQ</fullName>
    </recommendedName>
</protein>
<keyword evidence="4 6" id="KW-1133">Transmembrane helix</keyword>
<feature type="transmembrane region" description="Helical" evidence="6">
    <location>
        <begin position="267"/>
        <end position="286"/>
    </location>
</feature>
<dbReference type="PANTHER" id="PTHR33529:SF6">
    <property type="entry name" value="YJGP_YJGQ FAMILY PERMEASE"/>
    <property type="match status" value="1"/>
</dbReference>
<feature type="transmembrane region" description="Helical" evidence="6">
    <location>
        <begin position="54"/>
        <end position="72"/>
    </location>
</feature>
<keyword evidence="5 6" id="KW-0472">Membrane</keyword>
<evidence type="ECO:0000256" key="4">
    <source>
        <dbReference type="ARBA" id="ARBA00022989"/>
    </source>
</evidence>
<name>A0A6S6S601_9BACT</name>
<feature type="transmembrane region" description="Helical" evidence="6">
    <location>
        <begin position="327"/>
        <end position="345"/>
    </location>
</feature>
<feature type="transmembrane region" description="Helical" evidence="6">
    <location>
        <begin position="93"/>
        <end position="113"/>
    </location>
</feature>
<keyword evidence="3 6" id="KW-0812">Transmembrane</keyword>
<evidence type="ECO:0000256" key="5">
    <source>
        <dbReference type="ARBA" id="ARBA00023136"/>
    </source>
</evidence>
<keyword evidence="2" id="KW-1003">Cell membrane</keyword>
<dbReference type="InterPro" id="IPR005495">
    <property type="entry name" value="LptG/LptF_permease"/>
</dbReference>
<evidence type="ECO:0000313" key="7">
    <source>
        <dbReference type="EMBL" id="CAA6800372.1"/>
    </source>
</evidence>
<evidence type="ECO:0000256" key="1">
    <source>
        <dbReference type="ARBA" id="ARBA00004651"/>
    </source>
</evidence>
<proteinExistence type="predicted"/>
<sequence length="351" mass="40046">MLFKYVAFHYLKNMLIILLGLSGLFAGLDFLMNASLLPSFNVRILYAFFKWQEALSLLFPLAIVFGAIWTKISFIKQNALSAMYALGTDRTTLFKPFFAVGLLTYLVFVGLYFSSFSTARDSANQLFSNAYDVSKTENLFFKYNDSFVYIGALIPEKYKLEDLTIFKLEENEVIETFTSKEAWYNIHEWAASNVLKKTIIIDKEGKKRLKIEKLPLLKTLEGYQPKILKSIYDGKSLTLYENIKALGLLAQQEVETHSMRAEIYGKVVMPLFSIALLMILVFTFPFHARYMNITMTTTKAIGGTLFVWGTLFSFQSMGKSGTLNPELAIILPVVLLWTYALYGLLKSQKKI</sequence>
<dbReference type="Pfam" id="PF03739">
    <property type="entry name" value="LptF_LptG"/>
    <property type="match status" value="1"/>
</dbReference>